<dbReference type="GO" id="GO:0006412">
    <property type="term" value="P:translation"/>
    <property type="evidence" value="ECO:0007669"/>
    <property type="project" value="UniProtKB-UniRule"/>
</dbReference>
<comment type="caution">
    <text evidence="6">The sequence shown here is derived from an EMBL/GenBank/DDBJ whole genome shotgun (WGS) entry which is preliminary data.</text>
</comment>
<dbReference type="NCBIfam" id="TIGR01023">
    <property type="entry name" value="rpmG_bact"/>
    <property type="match status" value="1"/>
</dbReference>
<dbReference type="AlphaFoldDB" id="A0A0G1JP74"/>
<dbReference type="NCBIfam" id="NF001764">
    <property type="entry name" value="PRK00504.1"/>
    <property type="match status" value="1"/>
</dbReference>
<dbReference type="Proteomes" id="UP000034097">
    <property type="component" value="Unassembled WGS sequence"/>
</dbReference>
<dbReference type="InterPro" id="IPR011332">
    <property type="entry name" value="Ribosomal_zn-bd"/>
</dbReference>
<dbReference type="SUPFAM" id="SSF57829">
    <property type="entry name" value="Zn-binding ribosomal proteins"/>
    <property type="match status" value="1"/>
</dbReference>
<organism evidence="6 7">
    <name type="scientific">Candidatus Collierbacteria bacterium GW2011_GWF1_44_12</name>
    <dbReference type="NCBI Taxonomy" id="1618402"/>
    <lineage>
        <taxon>Bacteria</taxon>
        <taxon>Candidatus Collieribacteriota</taxon>
    </lineage>
</organism>
<dbReference type="InterPro" id="IPR038584">
    <property type="entry name" value="Ribosomal_bL33_sf"/>
</dbReference>
<evidence type="ECO:0000256" key="4">
    <source>
        <dbReference type="ARBA" id="ARBA00035176"/>
    </source>
</evidence>
<gene>
    <name evidence="5" type="primary">rpmG</name>
    <name evidence="6" type="ORF">UW26_C0036G0005</name>
</gene>
<dbReference type="GO" id="GO:1990904">
    <property type="term" value="C:ribonucleoprotein complex"/>
    <property type="evidence" value="ECO:0007669"/>
    <property type="project" value="UniProtKB-KW"/>
</dbReference>
<dbReference type="GO" id="GO:0003735">
    <property type="term" value="F:structural constituent of ribosome"/>
    <property type="evidence" value="ECO:0007669"/>
    <property type="project" value="InterPro"/>
</dbReference>
<dbReference type="InterPro" id="IPR001705">
    <property type="entry name" value="Ribosomal_bL33"/>
</dbReference>
<evidence type="ECO:0000256" key="3">
    <source>
        <dbReference type="ARBA" id="ARBA00023274"/>
    </source>
</evidence>
<evidence type="ECO:0000313" key="6">
    <source>
        <dbReference type="EMBL" id="KKT37299.1"/>
    </source>
</evidence>
<protein>
    <recommendedName>
        <fullName evidence="4 5">Large ribosomal subunit protein bL33</fullName>
    </recommendedName>
</protein>
<dbReference type="EMBL" id="LCHQ01000036">
    <property type="protein sequence ID" value="KKT37299.1"/>
    <property type="molecule type" value="Genomic_DNA"/>
</dbReference>
<evidence type="ECO:0000256" key="1">
    <source>
        <dbReference type="ARBA" id="ARBA00007596"/>
    </source>
</evidence>
<name>A0A0G1JP74_9BACT</name>
<dbReference type="GO" id="GO:0005840">
    <property type="term" value="C:ribosome"/>
    <property type="evidence" value="ECO:0007669"/>
    <property type="project" value="UniProtKB-KW"/>
</dbReference>
<dbReference type="HAMAP" id="MF_00294">
    <property type="entry name" value="Ribosomal_bL33"/>
    <property type="match status" value="1"/>
</dbReference>
<evidence type="ECO:0000256" key="5">
    <source>
        <dbReference type="HAMAP-Rule" id="MF_00294"/>
    </source>
</evidence>
<dbReference type="InterPro" id="IPR018264">
    <property type="entry name" value="Ribosomal_bL33_CS"/>
</dbReference>
<dbReference type="PANTHER" id="PTHR43168">
    <property type="entry name" value="50S RIBOSOMAL PROTEIN L33, CHLOROPLASTIC"/>
    <property type="match status" value="1"/>
</dbReference>
<dbReference type="PROSITE" id="PS00582">
    <property type="entry name" value="RIBOSOMAL_L33"/>
    <property type="match status" value="1"/>
</dbReference>
<evidence type="ECO:0000256" key="2">
    <source>
        <dbReference type="ARBA" id="ARBA00022980"/>
    </source>
</evidence>
<keyword evidence="3 5" id="KW-0687">Ribonucleoprotein</keyword>
<keyword evidence="2 5" id="KW-0689">Ribosomal protein</keyword>
<accession>A0A0G1JP74</accession>
<evidence type="ECO:0000313" key="7">
    <source>
        <dbReference type="Proteomes" id="UP000034097"/>
    </source>
</evidence>
<dbReference type="Gene3D" id="2.20.28.120">
    <property type="entry name" value="Ribosomal protein L33"/>
    <property type="match status" value="1"/>
</dbReference>
<comment type="similarity">
    <text evidence="1 5">Belongs to the bacterial ribosomal protein bL33 family.</text>
</comment>
<proteinExistence type="inferred from homology"/>
<reference evidence="6 7" key="1">
    <citation type="journal article" date="2015" name="Nature">
        <title>rRNA introns, odd ribosomes, and small enigmatic genomes across a large radiation of phyla.</title>
        <authorList>
            <person name="Brown C.T."/>
            <person name="Hug L.A."/>
            <person name="Thomas B.C."/>
            <person name="Sharon I."/>
            <person name="Castelle C.J."/>
            <person name="Singh A."/>
            <person name="Wilkins M.J."/>
            <person name="Williams K.H."/>
            <person name="Banfield J.F."/>
        </authorList>
    </citation>
    <scope>NUCLEOTIDE SEQUENCE [LARGE SCALE GENOMIC DNA]</scope>
</reference>
<dbReference type="NCBIfam" id="NF001860">
    <property type="entry name" value="PRK00595.1"/>
    <property type="match status" value="1"/>
</dbReference>
<dbReference type="PANTHER" id="PTHR43168:SF2">
    <property type="entry name" value="LARGE RIBOSOMAL SUBUNIT PROTEIN BL33C"/>
    <property type="match status" value="1"/>
</dbReference>
<sequence>MAKKGPRQHVGLKCTKCGHFNYISERNKTNTPEKLAISKYCRTCRDHTEHKEVSKLK</sequence>
<dbReference type="Pfam" id="PF00471">
    <property type="entry name" value="Ribosomal_L33"/>
    <property type="match status" value="1"/>
</dbReference>
<dbReference type="GO" id="GO:0005737">
    <property type="term" value="C:cytoplasm"/>
    <property type="evidence" value="ECO:0007669"/>
    <property type="project" value="UniProtKB-ARBA"/>
</dbReference>